<keyword evidence="2" id="KW-1185">Reference proteome</keyword>
<dbReference type="InterPro" id="IPR039306">
    <property type="entry name" value="MYOB"/>
</dbReference>
<dbReference type="Pfam" id="PF04576">
    <property type="entry name" value="Zein-binding"/>
    <property type="match status" value="1"/>
</dbReference>
<dbReference type="InterPro" id="IPR007656">
    <property type="entry name" value="GTD-bd"/>
</dbReference>
<protein>
    <submittedName>
        <fullName evidence="1">Uncharacterized protein</fullName>
    </submittedName>
</protein>
<dbReference type="Proteomes" id="UP001472677">
    <property type="component" value="Unassembled WGS sequence"/>
</dbReference>
<dbReference type="PROSITE" id="PS51775">
    <property type="entry name" value="GTD_BINDING"/>
    <property type="match status" value="1"/>
</dbReference>
<gene>
    <name evidence="1" type="ORF">V6N12_074226</name>
</gene>
<evidence type="ECO:0000313" key="1">
    <source>
        <dbReference type="EMBL" id="KAK8506176.1"/>
    </source>
</evidence>
<sequence length="758" mass="84916">MTATAISFPNEQRNSNGFIRVIKYAACEWILIFLLFVDAAFSYMLTSFAKYCDLQIPCILCSRLDHVFGSVKDGFYRNLFCRNHRSEISFLLSCNIHDKLIDGRGMCDECLSSHVEGHESNLDMQRLFAGKLGYDGKCCSPISVLNGVMRLCLCCNKPWAPRPDSHRLSHGTAVSKSNMHLPRSISSPNDLKKMSSMCCAPAVSHVGDTDELKITFESKSRFPSADNHNGNGVVRDLNENEPKKQSDEARCMSPENENKEELADEKGNFNELPELVSLDDCWSSIGLIDSFSASFLADLISLVDPSSPDIAKDVSIKSFSDNSSKTGAHSETGRIVDQSAPEFVTKYMLPYTNGANGDLKSLSKETQTGLDTDRVAVQRLPVSGEEKSASEFDAKNNGVNEDLKSLPAQNSSGEENQLLLNYLSPELQDRAVELLRTDSNSVEVRNLHNLFIEAISESTDLKPFDESSVFEGESRVNTLERQFDDAREYINALSKELEEERSAAAIAANQAMAMITRLQEEKAALRMEALQYLRMMEEQAEYDVDALEKANELLIEKDREIQDLEAELEYYRSNFPDEIPEESAAVNFDKEHGPTVNTTTCSKKDDIENSSETEFPEACVVDDQTAWSEIEDEKLYISQLLQKLEKKLNRLAQYRGSEHNSDSEQDEKRERKAPSMANGTGEEDGDHDCSENGLEDLENEISELNERMEALEADCSFLQRSLNSLKNGNEGLVLIQEILHLLREVKKIGLKTIDPSDL</sequence>
<evidence type="ECO:0000313" key="2">
    <source>
        <dbReference type="Proteomes" id="UP001472677"/>
    </source>
</evidence>
<dbReference type="EMBL" id="JBBPBM010000120">
    <property type="protein sequence ID" value="KAK8506176.1"/>
    <property type="molecule type" value="Genomic_DNA"/>
</dbReference>
<dbReference type="PANTHER" id="PTHR31448">
    <property type="entry name" value="MYOSIN-BINDING PROTEIN 2"/>
    <property type="match status" value="1"/>
</dbReference>
<organism evidence="1 2">
    <name type="scientific">Hibiscus sabdariffa</name>
    <name type="common">roselle</name>
    <dbReference type="NCBI Taxonomy" id="183260"/>
    <lineage>
        <taxon>Eukaryota</taxon>
        <taxon>Viridiplantae</taxon>
        <taxon>Streptophyta</taxon>
        <taxon>Embryophyta</taxon>
        <taxon>Tracheophyta</taxon>
        <taxon>Spermatophyta</taxon>
        <taxon>Magnoliopsida</taxon>
        <taxon>eudicotyledons</taxon>
        <taxon>Gunneridae</taxon>
        <taxon>Pentapetalae</taxon>
        <taxon>rosids</taxon>
        <taxon>malvids</taxon>
        <taxon>Malvales</taxon>
        <taxon>Malvaceae</taxon>
        <taxon>Malvoideae</taxon>
        <taxon>Hibiscus</taxon>
    </lineage>
</organism>
<dbReference type="PANTHER" id="PTHR31448:SF39">
    <property type="entry name" value="MYOSIN-BINDING PROTEIN 4-RELATED"/>
    <property type="match status" value="1"/>
</dbReference>
<proteinExistence type="predicted"/>
<name>A0ABR2BG73_9ROSI</name>
<accession>A0ABR2BG73</accession>
<comment type="caution">
    <text evidence="1">The sequence shown here is derived from an EMBL/GenBank/DDBJ whole genome shotgun (WGS) entry which is preliminary data.</text>
</comment>
<reference evidence="1 2" key="1">
    <citation type="journal article" date="2024" name="G3 (Bethesda)">
        <title>Genome assembly of Hibiscus sabdariffa L. provides insights into metabolisms of medicinal natural products.</title>
        <authorList>
            <person name="Kim T."/>
        </authorList>
    </citation>
    <scope>NUCLEOTIDE SEQUENCE [LARGE SCALE GENOMIC DNA]</scope>
    <source>
        <strain evidence="1">TK-2024</strain>
        <tissue evidence="1">Old leaves</tissue>
    </source>
</reference>